<protein>
    <submittedName>
        <fullName evidence="1">Uncharacterized protein</fullName>
    </submittedName>
</protein>
<dbReference type="AlphaFoldDB" id="A0A512JDA4"/>
<comment type="caution">
    <text evidence="1">The sequence shown here is derived from an EMBL/GenBank/DDBJ whole genome shotgun (WGS) entry which is preliminary data.</text>
</comment>
<reference evidence="1 3" key="3">
    <citation type="submission" date="2019-07" db="EMBL/GenBank/DDBJ databases">
        <title>Whole genome shotgun sequence of Methylobacterium oxalidis NBRC 107715.</title>
        <authorList>
            <person name="Hosoyama A."/>
            <person name="Uohara A."/>
            <person name="Ohji S."/>
            <person name="Ichikawa N."/>
        </authorList>
    </citation>
    <scope>NUCLEOTIDE SEQUENCE [LARGE SCALE GENOMIC DNA]</scope>
    <source>
        <strain evidence="1 3">NBRC 107715</strain>
    </source>
</reference>
<dbReference type="RefSeq" id="WP_147029327.1">
    <property type="nucleotide sequence ID" value="NZ_BJZU01000213.1"/>
</dbReference>
<name>A0A512JDA4_9HYPH</name>
<proteinExistence type="predicted"/>
<evidence type="ECO:0000313" key="3">
    <source>
        <dbReference type="Proteomes" id="UP000321960"/>
    </source>
</evidence>
<dbReference type="Proteomes" id="UP001156856">
    <property type="component" value="Unassembled WGS sequence"/>
</dbReference>
<evidence type="ECO:0000313" key="4">
    <source>
        <dbReference type="Proteomes" id="UP001156856"/>
    </source>
</evidence>
<gene>
    <name evidence="2" type="ORF">GCM10007888_52970</name>
    <name evidence="1" type="ORF">MOX02_59800</name>
</gene>
<dbReference type="Proteomes" id="UP000321960">
    <property type="component" value="Unassembled WGS sequence"/>
</dbReference>
<reference evidence="2" key="4">
    <citation type="submission" date="2023-01" db="EMBL/GenBank/DDBJ databases">
        <title>Draft genome sequence of Methylobacterium oxalidis strain NBRC 107715.</title>
        <authorList>
            <person name="Sun Q."/>
            <person name="Mori K."/>
        </authorList>
    </citation>
    <scope>NUCLEOTIDE SEQUENCE</scope>
    <source>
        <strain evidence="2">NBRC 107715</strain>
    </source>
</reference>
<reference evidence="2" key="1">
    <citation type="journal article" date="2014" name="Int. J. Syst. Evol. Microbiol.">
        <title>Complete genome of a new Firmicutes species belonging to the dominant human colonic microbiota ('Ruminococcus bicirculans') reveals two chromosomes and a selective capacity to utilize plant glucans.</title>
        <authorList>
            <consortium name="NISC Comparative Sequencing Program"/>
            <person name="Wegmann U."/>
            <person name="Louis P."/>
            <person name="Goesmann A."/>
            <person name="Henrissat B."/>
            <person name="Duncan S.H."/>
            <person name="Flint H.J."/>
        </authorList>
    </citation>
    <scope>NUCLEOTIDE SEQUENCE</scope>
    <source>
        <strain evidence="2">NBRC 107715</strain>
    </source>
</reference>
<sequence length="131" mass="15143">MNKYKREAAKEIKRLGETVEARKVVDTVLAMYLVQDLEPYRFKSDQAFWTQLVRMVRGLTTANKGVWPDPKTGKAKTAAKETPPRVSEVIALYIREPLGVCGVWLADIERKEEERKRQEVLDFYAELKELA</sequence>
<dbReference type="EMBL" id="BSPK01000108">
    <property type="protein sequence ID" value="GLS66914.1"/>
    <property type="molecule type" value="Genomic_DNA"/>
</dbReference>
<keyword evidence="4" id="KW-1185">Reference proteome</keyword>
<dbReference type="OrthoDB" id="5450497at2"/>
<accession>A0A512JDA4</accession>
<evidence type="ECO:0000313" key="1">
    <source>
        <dbReference type="EMBL" id="GEP07942.1"/>
    </source>
</evidence>
<organism evidence="1 3">
    <name type="scientific">Methylobacterium oxalidis</name>
    <dbReference type="NCBI Taxonomy" id="944322"/>
    <lineage>
        <taxon>Bacteria</taxon>
        <taxon>Pseudomonadati</taxon>
        <taxon>Pseudomonadota</taxon>
        <taxon>Alphaproteobacteria</taxon>
        <taxon>Hyphomicrobiales</taxon>
        <taxon>Methylobacteriaceae</taxon>
        <taxon>Methylobacterium</taxon>
    </lineage>
</organism>
<evidence type="ECO:0000313" key="2">
    <source>
        <dbReference type="EMBL" id="GLS66914.1"/>
    </source>
</evidence>
<dbReference type="EMBL" id="BJZU01000213">
    <property type="protein sequence ID" value="GEP07942.1"/>
    <property type="molecule type" value="Genomic_DNA"/>
</dbReference>
<reference evidence="4" key="2">
    <citation type="journal article" date="2019" name="Int. J. Syst. Evol. Microbiol.">
        <title>The Global Catalogue of Microorganisms (GCM) 10K type strain sequencing project: providing services to taxonomists for standard genome sequencing and annotation.</title>
        <authorList>
            <consortium name="The Broad Institute Genomics Platform"/>
            <consortium name="The Broad Institute Genome Sequencing Center for Infectious Disease"/>
            <person name="Wu L."/>
            <person name="Ma J."/>
        </authorList>
    </citation>
    <scope>NUCLEOTIDE SEQUENCE [LARGE SCALE GENOMIC DNA]</scope>
    <source>
        <strain evidence="4">NBRC 107715</strain>
    </source>
</reference>